<gene>
    <name evidence="8" type="ORF">A3K49_07405</name>
</gene>
<comment type="caution">
    <text evidence="8">The sequence shown here is derived from an EMBL/GenBank/DDBJ whole genome shotgun (WGS) entry which is preliminary data.</text>
</comment>
<keyword evidence="2" id="KW-0004">4Fe-4S</keyword>
<dbReference type="PROSITE" id="PS51379">
    <property type="entry name" value="4FE4S_FER_2"/>
    <property type="match status" value="2"/>
</dbReference>
<dbReference type="Gene3D" id="3.30.70.20">
    <property type="match status" value="1"/>
</dbReference>
<name>A0A1F4T7X7_UNCSA</name>
<evidence type="ECO:0000256" key="2">
    <source>
        <dbReference type="ARBA" id="ARBA00022485"/>
    </source>
</evidence>
<keyword evidence="4" id="KW-0677">Repeat</keyword>
<evidence type="ECO:0000259" key="7">
    <source>
        <dbReference type="PROSITE" id="PS51379"/>
    </source>
</evidence>
<organism evidence="8 9">
    <name type="scientific">candidate division WOR-1 bacterium RIFOXYC12_FULL_54_18</name>
    <dbReference type="NCBI Taxonomy" id="1802584"/>
    <lineage>
        <taxon>Bacteria</taxon>
        <taxon>Bacillati</taxon>
        <taxon>Saganbacteria</taxon>
    </lineage>
</organism>
<proteinExistence type="predicted"/>
<accession>A0A1F4T7X7</accession>
<evidence type="ECO:0000256" key="3">
    <source>
        <dbReference type="ARBA" id="ARBA00022723"/>
    </source>
</evidence>
<evidence type="ECO:0000256" key="6">
    <source>
        <dbReference type="ARBA" id="ARBA00023014"/>
    </source>
</evidence>
<dbReference type="Proteomes" id="UP000178602">
    <property type="component" value="Unassembled WGS sequence"/>
</dbReference>
<dbReference type="AlphaFoldDB" id="A0A1F4T7X7"/>
<evidence type="ECO:0000313" key="9">
    <source>
        <dbReference type="Proteomes" id="UP000178602"/>
    </source>
</evidence>
<feature type="domain" description="4Fe-4S ferredoxin-type" evidence="7">
    <location>
        <begin position="33"/>
        <end position="62"/>
    </location>
</feature>
<feature type="domain" description="4Fe-4S ferredoxin-type" evidence="7">
    <location>
        <begin position="63"/>
        <end position="95"/>
    </location>
</feature>
<evidence type="ECO:0000256" key="5">
    <source>
        <dbReference type="ARBA" id="ARBA00023004"/>
    </source>
</evidence>
<dbReference type="PROSITE" id="PS00198">
    <property type="entry name" value="4FE4S_FER_1"/>
    <property type="match status" value="1"/>
</dbReference>
<dbReference type="SUPFAM" id="SSF54862">
    <property type="entry name" value="4Fe-4S ferredoxins"/>
    <property type="match status" value="1"/>
</dbReference>
<dbReference type="GO" id="GO:0046872">
    <property type="term" value="F:metal ion binding"/>
    <property type="evidence" value="ECO:0007669"/>
    <property type="project" value="UniProtKB-KW"/>
</dbReference>
<keyword evidence="5" id="KW-0408">Iron</keyword>
<protein>
    <recommendedName>
        <fullName evidence="7">4Fe-4S ferredoxin-type domain-containing protein</fullName>
    </recommendedName>
</protein>
<comment type="cofactor">
    <cofactor evidence="1">
        <name>[4Fe-4S] cluster</name>
        <dbReference type="ChEBI" id="CHEBI:49883"/>
    </cofactor>
</comment>
<keyword evidence="3" id="KW-0479">Metal-binding</keyword>
<evidence type="ECO:0000313" key="8">
    <source>
        <dbReference type="EMBL" id="OGC28756.1"/>
    </source>
</evidence>
<dbReference type="GO" id="GO:0016625">
    <property type="term" value="F:oxidoreductase activity, acting on the aldehyde or oxo group of donors, iron-sulfur protein as acceptor"/>
    <property type="evidence" value="ECO:0007669"/>
    <property type="project" value="InterPro"/>
</dbReference>
<keyword evidence="6" id="KW-0411">Iron-sulfur</keyword>
<dbReference type="InterPro" id="IPR011898">
    <property type="entry name" value="PorD_KorD"/>
</dbReference>
<evidence type="ECO:0000256" key="1">
    <source>
        <dbReference type="ARBA" id="ARBA00001966"/>
    </source>
</evidence>
<dbReference type="Pfam" id="PF14697">
    <property type="entry name" value="Fer4_21"/>
    <property type="match status" value="1"/>
</dbReference>
<dbReference type="PANTHER" id="PTHR43724:SF1">
    <property type="entry name" value="PYRUVATE SYNTHASE SUBUNIT PORD"/>
    <property type="match status" value="1"/>
</dbReference>
<dbReference type="NCBIfam" id="TIGR02179">
    <property type="entry name" value="PorD_KorD"/>
    <property type="match status" value="1"/>
</dbReference>
<dbReference type="InterPro" id="IPR017900">
    <property type="entry name" value="4Fe4S_Fe_S_CS"/>
</dbReference>
<dbReference type="PANTHER" id="PTHR43724">
    <property type="entry name" value="PYRUVATE SYNTHASE SUBUNIT PORD"/>
    <property type="match status" value="1"/>
</dbReference>
<evidence type="ECO:0000256" key="4">
    <source>
        <dbReference type="ARBA" id="ARBA00022737"/>
    </source>
</evidence>
<dbReference type="GO" id="GO:0051539">
    <property type="term" value="F:4 iron, 4 sulfur cluster binding"/>
    <property type="evidence" value="ECO:0007669"/>
    <property type="project" value="UniProtKB-KW"/>
</dbReference>
<reference evidence="8 9" key="1">
    <citation type="journal article" date="2016" name="Nat. Commun.">
        <title>Thousands of microbial genomes shed light on interconnected biogeochemical processes in an aquifer system.</title>
        <authorList>
            <person name="Anantharaman K."/>
            <person name="Brown C.T."/>
            <person name="Hug L.A."/>
            <person name="Sharon I."/>
            <person name="Castelle C.J."/>
            <person name="Probst A.J."/>
            <person name="Thomas B.C."/>
            <person name="Singh A."/>
            <person name="Wilkins M.J."/>
            <person name="Karaoz U."/>
            <person name="Brodie E.L."/>
            <person name="Williams K.H."/>
            <person name="Hubbard S.S."/>
            <person name="Banfield J.F."/>
        </authorList>
    </citation>
    <scope>NUCLEOTIDE SEQUENCE [LARGE SCALE GENOMIC DNA]</scope>
</reference>
<sequence length="97" mass="10873">MKQEKPGWKNLPLGDVVQAGTAESFETGDWRSERPTWHPDRCIQCLQCWIYCPDSSIIVKDSKMTGIDYKHCKGCGICAKECPVKPEKAITMGPEGK</sequence>
<dbReference type="EMBL" id="MEUG01000001">
    <property type="protein sequence ID" value="OGC28756.1"/>
    <property type="molecule type" value="Genomic_DNA"/>
</dbReference>
<dbReference type="InterPro" id="IPR017896">
    <property type="entry name" value="4Fe4S_Fe-S-bd"/>
</dbReference>